<sequence length="51" mass="6144">MYSDYIVMVVVYSLEGRSKYFILMFQTPIWFSFSAISEEYISRILDNYLLT</sequence>
<proteinExistence type="predicted"/>
<evidence type="ECO:0000313" key="1">
    <source>
        <dbReference type="EMBL" id="CDW44755.1"/>
    </source>
</evidence>
<reference evidence="1" key="1">
    <citation type="submission" date="2014-05" db="EMBL/GenBank/DDBJ databases">
        <authorList>
            <person name="Chronopoulou M."/>
        </authorList>
    </citation>
    <scope>NUCLEOTIDE SEQUENCE</scope>
    <source>
        <tissue evidence="1">Whole organism</tissue>
    </source>
</reference>
<accession>A0A0K2V353</accession>
<organism evidence="1">
    <name type="scientific">Lepeophtheirus salmonis</name>
    <name type="common">Salmon louse</name>
    <name type="synonym">Caligus salmonis</name>
    <dbReference type="NCBI Taxonomy" id="72036"/>
    <lineage>
        <taxon>Eukaryota</taxon>
        <taxon>Metazoa</taxon>
        <taxon>Ecdysozoa</taxon>
        <taxon>Arthropoda</taxon>
        <taxon>Crustacea</taxon>
        <taxon>Multicrustacea</taxon>
        <taxon>Hexanauplia</taxon>
        <taxon>Copepoda</taxon>
        <taxon>Siphonostomatoida</taxon>
        <taxon>Caligidae</taxon>
        <taxon>Lepeophtheirus</taxon>
    </lineage>
</organism>
<dbReference type="EMBL" id="HACA01027394">
    <property type="protein sequence ID" value="CDW44755.1"/>
    <property type="molecule type" value="Transcribed_RNA"/>
</dbReference>
<name>A0A0K2V353_LEPSM</name>
<protein>
    <submittedName>
        <fullName evidence="1">Uncharacterized protein</fullName>
    </submittedName>
</protein>
<dbReference type="AlphaFoldDB" id="A0A0K2V353"/>